<evidence type="ECO:0000313" key="2">
    <source>
        <dbReference type="Proteomes" id="UP000094669"/>
    </source>
</evidence>
<keyword evidence="2" id="KW-1185">Reference proteome</keyword>
<comment type="caution">
    <text evidence="1">The sequence shown here is derived from an EMBL/GenBank/DDBJ whole genome shotgun (WGS) entry which is preliminary data.</text>
</comment>
<sequence>MYEKEAGLQYGFRIRLFYLRYASRGAVKRNVSENYANLINDIIKRLNFRDSFNDLNRFFTFFDFFVSSGK</sequence>
<evidence type="ECO:0000313" key="1">
    <source>
        <dbReference type="EMBL" id="PNV73670.1"/>
    </source>
</evidence>
<accession>A0ABX4YFA7</accession>
<gene>
    <name evidence="1" type="ORF">BES34_016600</name>
</gene>
<name>A0ABX4YFA7_9LEPT</name>
<reference evidence="1" key="1">
    <citation type="submission" date="2018-01" db="EMBL/GenBank/DDBJ databases">
        <title>Genomic characterization of Leptospira inadai serogroup Lyme isolated from captured rat in Brazil and comparative analysis with human reference strain.</title>
        <authorList>
            <person name="Moreno L.Z."/>
            <person name="Loureiro A.P."/>
            <person name="Miraglia F."/>
            <person name="Kremer F.S."/>
            <person name="Eslabao M.R."/>
            <person name="Dellagostin O.A."/>
            <person name="Lilenbaum W."/>
            <person name="Moreno A.M."/>
        </authorList>
    </citation>
    <scope>NUCLEOTIDE SEQUENCE [LARGE SCALE GENOMIC DNA]</scope>
    <source>
        <strain evidence="1">M34/99</strain>
    </source>
</reference>
<organism evidence="1 2">
    <name type="scientific">Leptospira inadai serovar Lyme</name>
    <dbReference type="NCBI Taxonomy" id="293084"/>
    <lineage>
        <taxon>Bacteria</taxon>
        <taxon>Pseudomonadati</taxon>
        <taxon>Spirochaetota</taxon>
        <taxon>Spirochaetia</taxon>
        <taxon>Leptospirales</taxon>
        <taxon>Leptospiraceae</taxon>
        <taxon>Leptospira</taxon>
    </lineage>
</organism>
<proteinExistence type="predicted"/>
<protein>
    <submittedName>
        <fullName evidence="1">Uncharacterized protein</fullName>
    </submittedName>
</protein>
<dbReference type="EMBL" id="MCRM02000021">
    <property type="protein sequence ID" value="PNV73670.1"/>
    <property type="molecule type" value="Genomic_DNA"/>
</dbReference>
<dbReference type="Proteomes" id="UP000094669">
    <property type="component" value="Unassembled WGS sequence"/>
</dbReference>